<evidence type="ECO:0000256" key="8">
    <source>
        <dbReference type="RuleBase" id="RU003471"/>
    </source>
</evidence>
<keyword evidence="4" id="KW-0964">Secreted</keyword>
<comment type="subcellular location">
    <subcellularLocation>
        <location evidence="1">Secreted</location>
    </subcellularLocation>
</comment>
<evidence type="ECO:0000259" key="10">
    <source>
        <dbReference type="Pfam" id="PF00720"/>
    </source>
</evidence>
<gene>
    <name evidence="11" type="ORF">GCM10009545_06130</name>
    <name evidence="12" type="ORF">GCM10011581_41620</name>
</gene>
<protein>
    <recommendedName>
        <fullName evidence="10">Subtilisin inhibitor domain-containing protein</fullName>
    </recommendedName>
</protein>
<reference evidence="12 13" key="1">
    <citation type="journal article" date="2014" name="Int. J. Syst. Evol. Microbiol.">
        <title>Complete genome sequence of Corynebacterium casei LMG S-19264T (=DSM 44701T), isolated from a smear-ripened cheese.</title>
        <authorList>
            <consortium name="US DOE Joint Genome Institute (JGI-PGF)"/>
            <person name="Walter F."/>
            <person name="Albersmeier A."/>
            <person name="Kalinowski J."/>
            <person name="Ruckert C."/>
        </authorList>
    </citation>
    <scope>NUCLEOTIDE SEQUENCE [LARGE SCALE GENOMIC DNA]</scope>
    <source>
        <strain evidence="12 13">CGMCC 4.7206</strain>
    </source>
</reference>
<dbReference type="InterPro" id="IPR020054">
    <property type="entry name" value="Prot_inh_SSI_I16_CS"/>
</dbReference>
<dbReference type="PROSITE" id="PS00999">
    <property type="entry name" value="SSI"/>
    <property type="match status" value="1"/>
</dbReference>
<sequence>MLIRTSIAATVILGTALFPAAATAAPADDSSVLHLTLTTRSETRTALLTCHPAGGTHAHASLACDQLDAVDGDFRRMAPNARVCTMEYDPVTVKAEGRWKGNPFSAEETFSNPCTMKAKTSAVFEF</sequence>
<evidence type="ECO:0000313" key="13">
    <source>
        <dbReference type="Proteomes" id="UP000597989"/>
    </source>
</evidence>
<keyword evidence="9" id="KW-0732">Signal</keyword>
<accession>A0A917K4W7</accession>
<feature type="signal peptide" evidence="9">
    <location>
        <begin position="1"/>
        <end position="24"/>
    </location>
</feature>
<evidence type="ECO:0000256" key="6">
    <source>
        <dbReference type="ARBA" id="ARBA00022900"/>
    </source>
</evidence>
<organism evidence="12 13">
    <name type="scientific">Saccharopolyspora thermophila</name>
    <dbReference type="NCBI Taxonomy" id="89367"/>
    <lineage>
        <taxon>Bacteria</taxon>
        <taxon>Bacillati</taxon>
        <taxon>Actinomycetota</taxon>
        <taxon>Actinomycetes</taxon>
        <taxon>Pseudonocardiales</taxon>
        <taxon>Pseudonocardiaceae</taxon>
        <taxon>Saccharopolyspora</taxon>
    </lineage>
</organism>
<comment type="similarity">
    <text evidence="2 8">Belongs to the protease inhibitor I16 (SSI) family.</text>
</comment>
<dbReference type="EMBL" id="BMMT01000017">
    <property type="protein sequence ID" value="GGJ00152.1"/>
    <property type="molecule type" value="Genomic_DNA"/>
</dbReference>
<proteinExistence type="inferred from homology"/>
<dbReference type="InterPro" id="IPR036819">
    <property type="entry name" value="Subtilisin_inhibitor-like_sf"/>
</dbReference>
<dbReference type="AlphaFoldDB" id="A0A917K4W7"/>
<evidence type="ECO:0000313" key="12">
    <source>
        <dbReference type="EMBL" id="GGJ00152.1"/>
    </source>
</evidence>
<evidence type="ECO:0000313" key="11">
    <source>
        <dbReference type="EMBL" id="GAA0506856.1"/>
    </source>
</evidence>
<dbReference type="InterPro" id="IPR000691">
    <property type="entry name" value="Prot_inh_I16_SSI"/>
</dbReference>
<dbReference type="InterPro" id="IPR023549">
    <property type="entry name" value="Subtilisin_inhibitor"/>
</dbReference>
<reference evidence="12" key="3">
    <citation type="submission" date="2020-09" db="EMBL/GenBank/DDBJ databases">
        <authorList>
            <person name="Sun Q."/>
            <person name="Zhou Y."/>
        </authorList>
    </citation>
    <scope>NUCLEOTIDE SEQUENCE</scope>
    <source>
        <strain evidence="12">CGMCC 4.7206</strain>
    </source>
</reference>
<dbReference type="Pfam" id="PF00720">
    <property type="entry name" value="SSI"/>
    <property type="match status" value="1"/>
</dbReference>
<evidence type="ECO:0000256" key="5">
    <source>
        <dbReference type="ARBA" id="ARBA00022690"/>
    </source>
</evidence>
<dbReference type="RefSeq" id="WP_188990253.1">
    <property type="nucleotide sequence ID" value="NZ_BAAAHC010000003.1"/>
</dbReference>
<evidence type="ECO:0000256" key="7">
    <source>
        <dbReference type="ARBA" id="ARBA00023157"/>
    </source>
</evidence>
<keyword evidence="7" id="KW-1015">Disulfide bond</keyword>
<dbReference type="Proteomes" id="UP001500220">
    <property type="component" value="Unassembled WGS sequence"/>
</dbReference>
<comment type="caution">
    <text evidence="12">The sequence shown here is derived from an EMBL/GenBank/DDBJ whole genome shotgun (WGS) entry which is preliminary data.</text>
</comment>
<comment type="subunit">
    <text evidence="3">Homodimer.</text>
</comment>
<dbReference type="GO" id="GO:0004867">
    <property type="term" value="F:serine-type endopeptidase inhibitor activity"/>
    <property type="evidence" value="ECO:0007669"/>
    <property type="project" value="UniProtKB-KW"/>
</dbReference>
<dbReference type="Gene3D" id="3.30.350.10">
    <property type="entry name" value="Subtilisin inhibitor-like"/>
    <property type="match status" value="1"/>
</dbReference>
<evidence type="ECO:0000256" key="1">
    <source>
        <dbReference type="ARBA" id="ARBA00004613"/>
    </source>
</evidence>
<keyword evidence="5 8" id="KW-0646">Protease inhibitor</keyword>
<dbReference type="GO" id="GO:0005576">
    <property type="term" value="C:extracellular region"/>
    <property type="evidence" value="ECO:0007669"/>
    <property type="project" value="UniProtKB-SubCell"/>
</dbReference>
<keyword evidence="6 8" id="KW-0722">Serine protease inhibitor</keyword>
<dbReference type="PRINTS" id="PR00294">
    <property type="entry name" value="SSBTLNINHBTR"/>
</dbReference>
<evidence type="ECO:0000256" key="2">
    <source>
        <dbReference type="ARBA" id="ARBA00010472"/>
    </source>
</evidence>
<dbReference type="Proteomes" id="UP000597989">
    <property type="component" value="Unassembled WGS sequence"/>
</dbReference>
<feature type="chain" id="PRO_5039356950" description="Subtilisin inhibitor domain-containing protein" evidence="9">
    <location>
        <begin position="25"/>
        <end position="126"/>
    </location>
</feature>
<evidence type="ECO:0000313" key="14">
    <source>
        <dbReference type="Proteomes" id="UP001500220"/>
    </source>
</evidence>
<dbReference type="EMBL" id="BAAAHC010000003">
    <property type="protein sequence ID" value="GAA0506856.1"/>
    <property type="molecule type" value="Genomic_DNA"/>
</dbReference>
<feature type="domain" description="Subtilisin inhibitor" evidence="10">
    <location>
        <begin position="31"/>
        <end position="112"/>
    </location>
</feature>
<evidence type="ECO:0000256" key="3">
    <source>
        <dbReference type="ARBA" id="ARBA00011738"/>
    </source>
</evidence>
<dbReference type="SUPFAM" id="SSF55399">
    <property type="entry name" value="Subtilisin inhibitor"/>
    <property type="match status" value="1"/>
</dbReference>
<keyword evidence="14" id="KW-1185">Reference proteome</keyword>
<reference evidence="11 14" key="2">
    <citation type="journal article" date="2019" name="Int. J. Syst. Evol. Microbiol.">
        <title>The Global Catalogue of Microorganisms (GCM) 10K type strain sequencing project: providing services to taxonomists for standard genome sequencing and annotation.</title>
        <authorList>
            <consortium name="The Broad Institute Genomics Platform"/>
            <consortium name="The Broad Institute Genome Sequencing Center for Infectious Disease"/>
            <person name="Wu L."/>
            <person name="Ma J."/>
        </authorList>
    </citation>
    <scope>NUCLEOTIDE SEQUENCE [LARGE SCALE GENOMIC DNA]</scope>
    <source>
        <strain evidence="11 14">JCM 10664</strain>
    </source>
</reference>
<evidence type="ECO:0000256" key="9">
    <source>
        <dbReference type="SAM" id="SignalP"/>
    </source>
</evidence>
<evidence type="ECO:0000256" key="4">
    <source>
        <dbReference type="ARBA" id="ARBA00022525"/>
    </source>
</evidence>
<name>A0A917K4W7_9PSEU</name>
<reference evidence="11" key="4">
    <citation type="submission" date="2023-12" db="EMBL/GenBank/DDBJ databases">
        <authorList>
            <person name="Sun Q."/>
            <person name="Inoue M."/>
        </authorList>
    </citation>
    <scope>NUCLEOTIDE SEQUENCE</scope>
    <source>
        <strain evidence="11">JCM 10664</strain>
    </source>
</reference>